<protein>
    <recommendedName>
        <fullName evidence="4">SHSP domain-containing protein</fullName>
    </recommendedName>
</protein>
<sequence>MMSFFSKLGGDKNKNQEEPALPGEKERGWLDENYEGQLSVDVYSTDKEIVIKSTIAGVQVEDIDISINNDMLTIRGERQQETEDKLQDYYYQECYWGGFSRSIILPVEVDSDKVAASLKNGVLTIRLPKVRKTKNISVKIKEES</sequence>
<dbReference type="PANTHER" id="PTHR11527">
    <property type="entry name" value="HEAT-SHOCK PROTEIN 20 FAMILY MEMBER"/>
    <property type="match status" value="1"/>
</dbReference>
<organism evidence="5 6">
    <name type="scientific">Candidatus Komeilibacteria bacterium RIFCSPLOWO2_02_FULL_48_11</name>
    <dbReference type="NCBI Taxonomy" id="1798553"/>
    <lineage>
        <taxon>Bacteria</taxon>
        <taxon>Candidatus Komeiliibacteriota</taxon>
    </lineage>
</organism>
<dbReference type="STRING" id="1798553.A3H70_05765"/>
<gene>
    <name evidence="5" type="ORF">A3H70_05765</name>
</gene>
<dbReference type="Proteomes" id="UP000178109">
    <property type="component" value="Unassembled WGS sequence"/>
</dbReference>
<dbReference type="SUPFAM" id="SSF49764">
    <property type="entry name" value="HSP20-like chaperones"/>
    <property type="match status" value="1"/>
</dbReference>
<feature type="domain" description="SHSP" evidence="4">
    <location>
        <begin position="31"/>
        <end position="143"/>
    </location>
</feature>
<proteinExistence type="inferred from homology"/>
<feature type="region of interest" description="Disordered" evidence="3">
    <location>
        <begin position="1"/>
        <end position="28"/>
    </location>
</feature>
<dbReference type="InterPro" id="IPR008978">
    <property type="entry name" value="HSP20-like_chaperone"/>
</dbReference>
<dbReference type="Gene3D" id="2.60.40.790">
    <property type="match status" value="1"/>
</dbReference>
<feature type="compositionally biased region" description="Basic and acidic residues" evidence="3">
    <location>
        <begin position="9"/>
        <end position="28"/>
    </location>
</feature>
<reference evidence="5 6" key="1">
    <citation type="journal article" date="2016" name="Nat. Commun.">
        <title>Thousands of microbial genomes shed light on interconnected biogeochemical processes in an aquifer system.</title>
        <authorList>
            <person name="Anantharaman K."/>
            <person name="Brown C.T."/>
            <person name="Hug L.A."/>
            <person name="Sharon I."/>
            <person name="Castelle C.J."/>
            <person name="Probst A.J."/>
            <person name="Thomas B.C."/>
            <person name="Singh A."/>
            <person name="Wilkins M.J."/>
            <person name="Karaoz U."/>
            <person name="Brodie E.L."/>
            <person name="Williams K.H."/>
            <person name="Hubbard S.S."/>
            <person name="Banfield J.F."/>
        </authorList>
    </citation>
    <scope>NUCLEOTIDE SEQUENCE [LARGE SCALE GENOMIC DNA]</scope>
</reference>
<dbReference type="AlphaFoldDB" id="A0A1G2BVG0"/>
<name>A0A1G2BVG0_9BACT</name>
<comment type="caution">
    <text evidence="5">The sequence shown here is derived from an EMBL/GenBank/DDBJ whole genome shotgun (WGS) entry which is preliminary data.</text>
</comment>
<dbReference type="CDD" id="cd06464">
    <property type="entry name" value="ACD_sHsps-like"/>
    <property type="match status" value="1"/>
</dbReference>
<dbReference type="InterPro" id="IPR031107">
    <property type="entry name" value="Small_HSP"/>
</dbReference>
<comment type="similarity">
    <text evidence="1 2">Belongs to the small heat shock protein (HSP20) family.</text>
</comment>
<accession>A0A1G2BVG0</accession>
<dbReference type="Pfam" id="PF00011">
    <property type="entry name" value="HSP20"/>
    <property type="match status" value="1"/>
</dbReference>
<dbReference type="PROSITE" id="PS01031">
    <property type="entry name" value="SHSP"/>
    <property type="match status" value="1"/>
</dbReference>
<evidence type="ECO:0000313" key="5">
    <source>
        <dbReference type="EMBL" id="OGY93145.1"/>
    </source>
</evidence>
<evidence type="ECO:0000256" key="2">
    <source>
        <dbReference type="RuleBase" id="RU003616"/>
    </source>
</evidence>
<dbReference type="InterPro" id="IPR002068">
    <property type="entry name" value="A-crystallin/Hsp20_dom"/>
</dbReference>
<evidence type="ECO:0000256" key="3">
    <source>
        <dbReference type="SAM" id="MobiDB-lite"/>
    </source>
</evidence>
<dbReference type="EMBL" id="MHKO01000004">
    <property type="protein sequence ID" value="OGY93145.1"/>
    <property type="molecule type" value="Genomic_DNA"/>
</dbReference>
<evidence type="ECO:0000259" key="4">
    <source>
        <dbReference type="PROSITE" id="PS01031"/>
    </source>
</evidence>
<evidence type="ECO:0000313" key="6">
    <source>
        <dbReference type="Proteomes" id="UP000178109"/>
    </source>
</evidence>
<evidence type="ECO:0000256" key="1">
    <source>
        <dbReference type="PROSITE-ProRule" id="PRU00285"/>
    </source>
</evidence>